<keyword evidence="1" id="KW-0812">Transmembrane</keyword>
<feature type="transmembrane region" description="Helical" evidence="1">
    <location>
        <begin position="23"/>
        <end position="39"/>
    </location>
</feature>
<comment type="caution">
    <text evidence="2">The sequence shown here is derived from an EMBL/GenBank/DDBJ whole genome shotgun (WGS) entry which is preliminary data.</text>
</comment>
<keyword evidence="3" id="KW-1185">Reference proteome</keyword>
<proteinExistence type="predicted"/>
<keyword evidence="1" id="KW-0472">Membrane</keyword>
<dbReference type="RefSeq" id="WP_425583433.1">
    <property type="nucleotide sequence ID" value="NZ_BAABAQ010000016.1"/>
</dbReference>
<evidence type="ECO:0008006" key="4">
    <source>
        <dbReference type="Google" id="ProtNLM"/>
    </source>
</evidence>
<evidence type="ECO:0000256" key="1">
    <source>
        <dbReference type="SAM" id="Phobius"/>
    </source>
</evidence>
<organism evidence="2 3">
    <name type="scientific">Streptosporangium oxazolinicum</name>
    <dbReference type="NCBI Taxonomy" id="909287"/>
    <lineage>
        <taxon>Bacteria</taxon>
        <taxon>Bacillati</taxon>
        <taxon>Actinomycetota</taxon>
        <taxon>Actinomycetes</taxon>
        <taxon>Streptosporangiales</taxon>
        <taxon>Streptosporangiaceae</taxon>
        <taxon>Streptosporangium</taxon>
    </lineage>
</organism>
<reference evidence="3" key="1">
    <citation type="journal article" date="2019" name="Int. J. Syst. Evol. Microbiol.">
        <title>The Global Catalogue of Microorganisms (GCM) 10K type strain sequencing project: providing services to taxonomists for standard genome sequencing and annotation.</title>
        <authorList>
            <consortium name="The Broad Institute Genomics Platform"/>
            <consortium name="The Broad Institute Genome Sequencing Center for Infectious Disease"/>
            <person name="Wu L."/>
            <person name="Ma J."/>
        </authorList>
    </citation>
    <scope>NUCLEOTIDE SEQUENCE [LARGE SCALE GENOMIC DNA]</scope>
    <source>
        <strain evidence="3">JCM 17388</strain>
    </source>
</reference>
<keyword evidence="1" id="KW-1133">Transmembrane helix</keyword>
<sequence>MVERAINRLKNSRAVVTRYGKRAYVYLGTITAATLTIWLRA</sequence>
<accession>A0ABP8BGR2</accession>
<evidence type="ECO:0000313" key="2">
    <source>
        <dbReference type="EMBL" id="GAA4206426.1"/>
    </source>
</evidence>
<dbReference type="EMBL" id="BAABAQ010000016">
    <property type="protein sequence ID" value="GAA4206426.1"/>
    <property type="molecule type" value="Genomic_DNA"/>
</dbReference>
<protein>
    <recommendedName>
        <fullName evidence="4">Transposase</fullName>
    </recommendedName>
</protein>
<dbReference type="Proteomes" id="UP001501251">
    <property type="component" value="Unassembled WGS sequence"/>
</dbReference>
<gene>
    <name evidence="2" type="ORF">GCM10022252_68520</name>
</gene>
<evidence type="ECO:0000313" key="3">
    <source>
        <dbReference type="Proteomes" id="UP001501251"/>
    </source>
</evidence>
<name>A0ABP8BGR2_9ACTN</name>